<evidence type="ECO:0000259" key="8">
    <source>
        <dbReference type="Pfam" id="PF00857"/>
    </source>
</evidence>
<dbReference type="InterPro" id="IPR036380">
    <property type="entry name" value="Isochorismatase-like_sf"/>
</dbReference>
<keyword evidence="3" id="KW-0479">Metal-binding</keyword>
<keyword evidence="4 9" id="KW-0378">Hydrolase</keyword>
<comment type="similarity">
    <text evidence="1">Belongs to the isochorismatase family.</text>
</comment>
<dbReference type="GO" id="GO:0008936">
    <property type="term" value="F:nicotinamidase activity"/>
    <property type="evidence" value="ECO:0007669"/>
    <property type="project" value="UniProtKB-EC"/>
</dbReference>
<dbReference type="GO" id="GO:0046872">
    <property type="term" value="F:metal ion binding"/>
    <property type="evidence" value="ECO:0007669"/>
    <property type="project" value="UniProtKB-KW"/>
</dbReference>
<evidence type="ECO:0000313" key="10">
    <source>
        <dbReference type="Proteomes" id="UP000609172"/>
    </source>
</evidence>
<dbReference type="CDD" id="cd01011">
    <property type="entry name" value="nicotinamidase"/>
    <property type="match status" value="1"/>
</dbReference>
<dbReference type="Gene3D" id="3.40.50.850">
    <property type="entry name" value="Isochorismatase-like"/>
    <property type="match status" value="1"/>
</dbReference>
<accession>A0A934UK65</accession>
<comment type="caution">
    <text evidence="9">The sequence shown here is derived from an EMBL/GenBank/DDBJ whole genome shotgun (WGS) entry which is preliminary data.</text>
</comment>
<dbReference type="RefSeq" id="WP_200106263.1">
    <property type="nucleotide sequence ID" value="NZ_JAEHFV010000003.1"/>
</dbReference>
<organism evidence="9 10">
    <name type="scientific">Flavobacterium agrisoli</name>
    <dbReference type="NCBI Taxonomy" id="2793066"/>
    <lineage>
        <taxon>Bacteria</taxon>
        <taxon>Pseudomonadati</taxon>
        <taxon>Bacteroidota</taxon>
        <taxon>Flavobacteriia</taxon>
        <taxon>Flavobacteriales</taxon>
        <taxon>Flavobacteriaceae</taxon>
        <taxon>Flavobacterium</taxon>
    </lineage>
</organism>
<evidence type="ECO:0000256" key="3">
    <source>
        <dbReference type="ARBA" id="ARBA00022723"/>
    </source>
</evidence>
<sequence>MNLKNSALLVIDMQYDFMEKGSLAVANANQLIPIINYLLSLNWGLIVASQDWHPSNHVSFASNHKNKNSFEKIELKDGTMQVLWPDHCVQNSYGAKIHDEILISKIQNIIKKGENPTVDSYSAFFDNNHQIKTELDALLKKQRITALYITGLAADYCVKFTAIDGVQLGYKTHIVLDATQFIDNAIEPKYIAELEQQGIVFVNSQSLLQKRS</sequence>
<protein>
    <recommendedName>
        <fullName evidence="6">nicotinamidase</fullName>
        <ecNumber evidence="6">3.5.1.19</ecNumber>
    </recommendedName>
    <alternativeName>
        <fullName evidence="7">Nicotinamide deamidase</fullName>
    </alternativeName>
</protein>
<evidence type="ECO:0000256" key="4">
    <source>
        <dbReference type="ARBA" id="ARBA00022801"/>
    </source>
</evidence>
<reference evidence="9" key="1">
    <citation type="submission" date="2020-12" db="EMBL/GenBank/DDBJ databases">
        <title>Bacterial novel species Flavobacterium sp. SE-1-e isolated from soil.</title>
        <authorList>
            <person name="Jung H.-Y."/>
        </authorList>
    </citation>
    <scope>NUCLEOTIDE SEQUENCE</scope>
    <source>
        <strain evidence="9">SE-1-e</strain>
    </source>
</reference>
<comment type="pathway">
    <text evidence="5">Cofactor biosynthesis; nicotinate biosynthesis; nicotinate from nicotinamide: step 1/1.</text>
</comment>
<evidence type="ECO:0000256" key="6">
    <source>
        <dbReference type="ARBA" id="ARBA00039017"/>
    </source>
</evidence>
<feature type="domain" description="Isochorismatase-like" evidence="8">
    <location>
        <begin position="6"/>
        <end position="204"/>
    </location>
</feature>
<gene>
    <name evidence="9" type="primary">pncA</name>
    <name evidence="9" type="ORF">I5M07_09830</name>
</gene>
<evidence type="ECO:0000313" key="9">
    <source>
        <dbReference type="EMBL" id="MBK0370140.1"/>
    </source>
</evidence>
<dbReference type="EMBL" id="JAEHFV010000003">
    <property type="protein sequence ID" value="MBK0370140.1"/>
    <property type="molecule type" value="Genomic_DNA"/>
</dbReference>
<evidence type="ECO:0000256" key="7">
    <source>
        <dbReference type="ARBA" id="ARBA00043224"/>
    </source>
</evidence>
<proteinExistence type="inferred from homology"/>
<dbReference type="Proteomes" id="UP000609172">
    <property type="component" value="Unassembled WGS sequence"/>
</dbReference>
<keyword evidence="10" id="KW-1185">Reference proteome</keyword>
<dbReference type="AlphaFoldDB" id="A0A934UK65"/>
<dbReference type="InterPro" id="IPR000868">
    <property type="entry name" value="Isochorismatase-like_dom"/>
</dbReference>
<dbReference type="PANTHER" id="PTHR11080">
    <property type="entry name" value="PYRAZINAMIDASE/NICOTINAMIDASE"/>
    <property type="match status" value="1"/>
</dbReference>
<dbReference type="NCBIfam" id="NF008623">
    <property type="entry name" value="PRK11609.1"/>
    <property type="match status" value="1"/>
</dbReference>
<evidence type="ECO:0000256" key="2">
    <source>
        <dbReference type="ARBA" id="ARBA00022642"/>
    </source>
</evidence>
<name>A0A934UK65_9FLAO</name>
<keyword evidence="2" id="KW-0662">Pyridine nucleotide biosynthesis</keyword>
<dbReference type="InterPro" id="IPR052347">
    <property type="entry name" value="Isochorismatase_Nicotinamidase"/>
</dbReference>
<dbReference type="PANTHER" id="PTHR11080:SF2">
    <property type="entry name" value="LD05707P"/>
    <property type="match status" value="1"/>
</dbReference>
<evidence type="ECO:0000256" key="1">
    <source>
        <dbReference type="ARBA" id="ARBA00006336"/>
    </source>
</evidence>
<dbReference type="Pfam" id="PF00857">
    <property type="entry name" value="Isochorismatase"/>
    <property type="match status" value="1"/>
</dbReference>
<dbReference type="EC" id="3.5.1.19" evidence="6"/>
<dbReference type="GO" id="GO:0019363">
    <property type="term" value="P:pyridine nucleotide biosynthetic process"/>
    <property type="evidence" value="ECO:0007669"/>
    <property type="project" value="UniProtKB-KW"/>
</dbReference>
<dbReference type="SUPFAM" id="SSF52499">
    <property type="entry name" value="Isochorismatase-like hydrolases"/>
    <property type="match status" value="1"/>
</dbReference>
<evidence type="ECO:0000256" key="5">
    <source>
        <dbReference type="ARBA" id="ARBA00037900"/>
    </source>
</evidence>